<dbReference type="AlphaFoldDB" id="A0A6C0KZI9"/>
<dbReference type="InterPro" id="IPR052402">
    <property type="entry name" value="ADCK_kinase"/>
</dbReference>
<accession>A0A6C0KZI9</accession>
<dbReference type="GO" id="GO:0004672">
    <property type="term" value="F:protein kinase activity"/>
    <property type="evidence" value="ECO:0007669"/>
    <property type="project" value="InterPro"/>
</dbReference>
<dbReference type="GO" id="GO:0005524">
    <property type="term" value="F:ATP binding"/>
    <property type="evidence" value="ECO:0007669"/>
    <property type="project" value="InterPro"/>
</dbReference>
<dbReference type="PANTHER" id="PTHR45890:SF1">
    <property type="entry name" value="AARF DOMAIN CONTAINING KINASE 2"/>
    <property type="match status" value="1"/>
</dbReference>
<dbReference type="SUPFAM" id="SSF56112">
    <property type="entry name" value="Protein kinase-like (PK-like)"/>
    <property type="match status" value="1"/>
</dbReference>
<organism evidence="2">
    <name type="scientific">viral metagenome</name>
    <dbReference type="NCBI Taxonomy" id="1070528"/>
    <lineage>
        <taxon>unclassified sequences</taxon>
        <taxon>metagenomes</taxon>
        <taxon>organismal metagenomes</taxon>
    </lineage>
</organism>
<dbReference type="PROSITE" id="PS50011">
    <property type="entry name" value="PROTEIN_KINASE_DOM"/>
    <property type="match status" value="1"/>
</dbReference>
<feature type="domain" description="Protein kinase" evidence="1">
    <location>
        <begin position="101"/>
        <end position="448"/>
    </location>
</feature>
<reference evidence="2" key="1">
    <citation type="journal article" date="2020" name="Nature">
        <title>Giant virus diversity and host interactions through global metagenomics.</title>
        <authorList>
            <person name="Schulz F."/>
            <person name="Roux S."/>
            <person name="Paez-Espino D."/>
            <person name="Jungbluth S."/>
            <person name="Walsh D.A."/>
            <person name="Denef V.J."/>
            <person name="McMahon K.D."/>
            <person name="Konstantinidis K.T."/>
            <person name="Eloe-Fadrosh E.A."/>
            <person name="Kyrpides N.C."/>
            <person name="Woyke T."/>
        </authorList>
    </citation>
    <scope>NUCLEOTIDE SEQUENCE</scope>
    <source>
        <strain evidence="2">GVMAG-S-ERX555907-94</strain>
    </source>
</reference>
<evidence type="ECO:0000259" key="1">
    <source>
        <dbReference type="PROSITE" id="PS50011"/>
    </source>
</evidence>
<dbReference type="EMBL" id="MN741028">
    <property type="protein sequence ID" value="QHU23405.1"/>
    <property type="molecule type" value="Genomic_DNA"/>
</dbReference>
<evidence type="ECO:0000313" key="2">
    <source>
        <dbReference type="EMBL" id="QHU23405.1"/>
    </source>
</evidence>
<dbReference type="InterPro" id="IPR011009">
    <property type="entry name" value="Kinase-like_dom_sf"/>
</dbReference>
<dbReference type="Gene3D" id="3.30.200.20">
    <property type="entry name" value="Phosphorylase Kinase, domain 1"/>
    <property type="match status" value="1"/>
</dbReference>
<dbReference type="Pfam" id="PF03109">
    <property type="entry name" value="ABC1"/>
    <property type="match status" value="1"/>
</dbReference>
<dbReference type="InterPro" id="IPR000719">
    <property type="entry name" value="Prot_kinase_dom"/>
</dbReference>
<proteinExistence type="predicted"/>
<dbReference type="PANTHER" id="PTHR45890">
    <property type="entry name" value="AARF DOMAIN CONTAINING KINASE 2 (PREDICTED)"/>
    <property type="match status" value="1"/>
</dbReference>
<dbReference type="InterPro" id="IPR004147">
    <property type="entry name" value="ABC1_dom"/>
</dbReference>
<protein>
    <recommendedName>
        <fullName evidence="1">Protein kinase domain-containing protein</fullName>
    </recommendedName>
</protein>
<sequence>MMFLFNYTKLFVWSTIYYFQKEESTILTEIIIKNIRECGCIAIKFCQWILPQIEILYDYDIRQDPLLKRFESLYEDCDHHSLEHTEKAYLNDFKSQLKDDFIIHEVVASGSIGQVYKVTSKLDNKVYALKSIHPLINYQITFWKYLIQSLYYIPIIRYYIKTIIPIDLNGFIDDFRTQTDLINESNNCSFFNTIYEDNHLLIIPEVYQVSKNILIMSYEEGDKMDSLEISDYIKYKIAMLIKLFIRTNEQVYYRTHGDLHRGNWKVRMVDGKPRLVIYDFGFCWKVPDNLKGNIEKITDAFLCMSDETLDDVVEGCYLFTNKICSREVIYESIHEVRKKYDYNDTKFIVRLIMNATKKQSTLIEPYVIQSLVVQSQVLRILEKYSLIRYQTSDYEPKYMINEYYNRRLPELINLCKTENVFMEYSNQLEETYIKKNIQIDEIFKYSYLENDIDQYPELEDMAIEGINFS</sequence>
<name>A0A6C0KZI9_9ZZZZ</name>